<dbReference type="SMART" id="SM00388">
    <property type="entry name" value="HisKA"/>
    <property type="match status" value="1"/>
</dbReference>
<dbReference type="Proteomes" id="UP000317010">
    <property type="component" value="Unassembled WGS sequence"/>
</dbReference>
<dbReference type="InterPro" id="IPR011110">
    <property type="entry name" value="Reg_prop"/>
</dbReference>
<protein>
    <recommendedName>
        <fullName evidence="2">histidine kinase</fullName>
        <ecNumber evidence="2">2.7.13.3</ecNumber>
    </recommendedName>
</protein>
<reference evidence="15 16" key="1">
    <citation type="submission" date="2019-07" db="EMBL/GenBank/DDBJ databases">
        <title>Genomic Encyclopedia of Archaeal and Bacterial Type Strains, Phase II (KMG-II): from individual species to whole genera.</title>
        <authorList>
            <person name="Goeker M."/>
        </authorList>
    </citation>
    <scope>NUCLEOTIDE SEQUENCE [LARGE SCALE GENOMIC DNA]</scope>
    <source>
        <strain evidence="15 16">ATCC BAA-1854</strain>
    </source>
</reference>
<organism evidence="15 16">
    <name type="scientific">Mucilaginibacter frigoritolerans</name>
    <dbReference type="NCBI Taxonomy" id="652788"/>
    <lineage>
        <taxon>Bacteria</taxon>
        <taxon>Pseudomonadati</taxon>
        <taxon>Bacteroidota</taxon>
        <taxon>Sphingobacteriia</taxon>
        <taxon>Sphingobacteriales</taxon>
        <taxon>Sphingobacteriaceae</taxon>
        <taxon>Mucilaginibacter</taxon>
    </lineage>
</organism>
<dbReference type="InterPro" id="IPR013783">
    <property type="entry name" value="Ig-like_fold"/>
</dbReference>
<evidence type="ECO:0000256" key="11">
    <source>
        <dbReference type="PROSITE-ProRule" id="PRU00169"/>
    </source>
</evidence>
<dbReference type="Gene3D" id="3.40.50.2300">
    <property type="match status" value="1"/>
</dbReference>
<sequence>MLFTSFFLKAQNNQFQFSHLDINNGLSHNEVTSILKDSKGFMWFGTLSGLNRYDGYKFKIFKHSVSDSTSLDDDYIVSITEGPENKLWVETRNGFNIYNPETDKFSHDIAGYLKSISISYGYITAIKKDHSGNFWFLRSSSGVYKYNPQTNKTIHITHSATDTTSICSNTVSDLVQDSKGNIWLTYRNGILERMDPSNLHITYRARIFNKLPDEINASYKLYMDKQDDIWAFVPTYSAGVYYVNFKKGIFKHIDKGNDQSHLNTDVVSSVIQDDKDRVWIATDHGGVNMLNKQDFKIQYLLNREDDAKTIGQNSITLMYKDNTGIIWVGSYKKGVGYYHESIIKFPLYTHHLSDPVSDPKSLSFSDINNFAEDKLGNLWIGTNGGGLTYFDRKNGTFKTYLHDPNNINSLTNNVIVCMYIDHAQKLWIGTYFGGLDCFDGKTFTHYKHNEAVPGSISEDRICAITEDSDHHLIVGTLSVGFNIMDSKTQIFSHYVYNQRENAIHSNYVSRVLEDRRKNLWVVTSYGVDVLIKATHQFIHYIHDAKNPNSLINNNTNNIMEDREGLIWVSTREGLSIFDYKTGKFTNINKQDGLPDNTVIDIQQYDKNNIWVSTPNGLSNLVVSRNPDGLKFKFINYNETEGLQGREFTENSSFKTREGELIFGGGNGFNIFKPANIRSNKNVPQLVFTDFEVFNQSLAVGEKTNGRVILQKSITTLNSLSLKYSDNVFSIEFASLNYFNPDKVKYQYMMEGFDKNWINADNKIRKATYTNLDPGNYVFKVRATNNDQWNNKELTLHINILPPFWKTTWAYLVYVVLIVGGLFYFRRRGIEKLRTQFSIEKEREEAQRMHELDLMKIKFFTNVSHEFRTPLSLIMAPVDKLLKQINEPDIQRQLQLVNRNAKRLLNLVNQLLDFRKMEYQELKLHEKNGDIIAFIKELSYAFTDVAEQKHIHFIFDSEIDEYYTSFDYDKIERIMFNLLSNAYKFTHEGGQVSVLLNQVDNQQTGEPQLEIRVIDTGIGIAVDKRERIFDPFFQNDLPGSMLNQGSGIGLSITREFVKLHNGEIFVESEFNEGSCFTVLLPLAKVDKNIFTDTLLQLDHSAGFSPVDEQPKNGAQKESKDLKKPTILLVEDNEDFRFYIKDNLKASFNIIEAENGKKGWQKALAQHPNLVVSDISMPEMNGIDLCMKIKGDKRTSHIPVILLTALIGEDQQLKGLETGASDYMTKPFNFEILQSKIKNILSQQESMRKTYQKQVEAVPTEMHIESPDEAFIKKVLLLIDNNISNPNFSVEELSSEVFVSRYTLYKKILAMTGKTPNELVRSMRLKRAAQLLETGHLTISQICHKVGFKSQKYFVKTFKSEFNTIPSKYLESVGGEEED</sequence>
<feature type="domain" description="HTH araC/xylS-type" evidence="12">
    <location>
        <begin position="1271"/>
        <end position="1370"/>
    </location>
</feature>
<proteinExistence type="predicted"/>
<feature type="domain" description="Response regulatory" evidence="14">
    <location>
        <begin position="1124"/>
        <end position="1239"/>
    </location>
</feature>
<dbReference type="PANTHER" id="PTHR43547">
    <property type="entry name" value="TWO-COMPONENT HISTIDINE KINASE"/>
    <property type="match status" value="1"/>
</dbReference>
<name>A0A562U9W4_9SPHI</name>
<dbReference type="PROSITE" id="PS50109">
    <property type="entry name" value="HIS_KIN"/>
    <property type="match status" value="1"/>
</dbReference>
<dbReference type="PANTHER" id="PTHR43547:SF2">
    <property type="entry name" value="HYBRID SIGNAL TRANSDUCTION HISTIDINE KINASE C"/>
    <property type="match status" value="1"/>
</dbReference>
<dbReference type="Pfam" id="PF07495">
    <property type="entry name" value="Y_Y_Y"/>
    <property type="match status" value="1"/>
</dbReference>
<keyword evidence="5" id="KW-0547">Nucleotide-binding</keyword>
<dbReference type="InterPro" id="IPR036890">
    <property type="entry name" value="HATPase_C_sf"/>
</dbReference>
<dbReference type="Gene3D" id="1.10.287.130">
    <property type="match status" value="1"/>
</dbReference>
<dbReference type="InterPro" id="IPR003661">
    <property type="entry name" value="HisK_dim/P_dom"/>
</dbReference>
<evidence type="ECO:0000256" key="3">
    <source>
        <dbReference type="ARBA" id="ARBA00022553"/>
    </source>
</evidence>
<dbReference type="FunFam" id="1.10.287.130:FF:000045">
    <property type="entry name" value="Two-component system sensor histidine kinase/response regulator"/>
    <property type="match status" value="1"/>
</dbReference>
<keyword evidence="6 15" id="KW-0418">Kinase</keyword>
<dbReference type="PRINTS" id="PR00344">
    <property type="entry name" value="BCTRLSENSOR"/>
</dbReference>
<dbReference type="PROSITE" id="PS01124">
    <property type="entry name" value="HTH_ARAC_FAMILY_2"/>
    <property type="match status" value="1"/>
</dbReference>
<keyword evidence="7" id="KW-0067">ATP-binding</keyword>
<dbReference type="SUPFAM" id="SSF63829">
    <property type="entry name" value="Calcium-dependent phosphotriesterase"/>
    <property type="match status" value="3"/>
</dbReference>
<evidence type="ECO:0000256" key="2">
    <source>
        <dbReference type="ARBA" id="ARBA00012438"/>
    </source>
</evidence>
<keyword evidence="9" id="KW-0805">Transcription regulation</keyword>
<dbReference type="InterPro" id="IPR018060">
    <property type="entry name" value="HTH_AraC"/>
</dbReference>
<feature type="modified residue" description="4-aspartylphosphate" evidence="11">
    <location>
        <position position="1172"/>
    </location>
</feature>
<dbReference type="SUPFAM" id="SSF52172">
    <property type="entry name" value="CheY-like"/>
    <property type="match status" value="1"/>
</dbReference>
<dbReference type="Pfam" id="PF12833">
    <property type="entry name" value="HTH_18"/>
    <property type="match status" value="1"/>
</dbReference>
<feature type="domain" description="Histidine kinase" evidence="13">
    <location>
        <begin position="861"/>
        <end position="1083"/>
    </location>
</feature>
<dbReference type="SUPFAM" id="SSF47384">
    <property type="entry name" value="Homodimeric domain of signal transducing histidine kinase"/>
    <property type="match status" value="1"/>
</dbReference>
<dbReference type="Gene3D" id="3.30.565.10">
    <property type="entry name" value="Histidine kinase-like ATPase, C-terminal domain"/>
    <property type="match status" value="1"/>
</dbReference>
<evidence type="ECO:0000313" key="16">
    <source>
        <dbReference type="Proteomes" id="UP000317010"/>
    </source>
</evidence>
<comment type="catalytic activity">
    <reaction evidence="1">
        <text>ATP + protein L-histidine = ADP + protein N-phospho-L-histidine.</text>
        <dbReference type="EC" id="2.7.13.3"/>
    </reaction>
</comment>
<dbReference type="Gene3D" id="2.130.10.10">
    <property type="entry name" value="YVTN repeat-like/Quinoprotein amine dehydrogenase"/>
    <property type="match status" value="4"/>
</dbReference>
<evidence type="ECO:0000256" key="1">
    <source>
        <dbReference type="ARBA" id="ARBA00000085"/>
    </source>
</evidence>
<dbReference type="GO" id="GO:0000155">
    <property type="term" value="F:phosphorelay sensor kinase activity"/>
    <property type="evidence" value="ECO:0007669"/>
    <property type="project" value="InterPro"/>
</dbReference>
<evidence type="ECO:0000256" key="4">
    <source>
        <dbReference type="ARBA" id="ARBA00022679"/>
    </source>
</evidence>
<dbReference type="InterPro" id="IPR009057">
    <property type="entry name" value="Homeodomain-like_sf"/>
</dbReference>
<dbReference type="InterPro" id="IPR011123">
    <property type="entry name" value="Y_Y_Y"/>
</dbReference>
<dbReference type="SMART" id="SM00387">
    <property type="entry name" value="HATPase_c"/>
    <property type="match status" value="1"/>
</dbReference>
<dbReference type="InterPro" id="IPR036097">
    <property type="entry name" value="HisK_dim/P_sf"/>
</dbReference>
<keyword evidence="4" id="KW-0808">Transferase</keyword>
<evidence type="ECO:0000256" key="5">
    <source>
        <dbReference type="ARBA" id="ARBA00022741"/>
    </source>
</evidence>
<dbReference type="GO" id="GO:0005524">
    <property type="term" value="F:ATP binding"/>
    <property type="evidence" value="ECO:0007669"/>
    <property type="project" value="UniProtKB-KW"/>
</dbReference>
<gene>
    <name evidence="15" type="ORF">JN11_01321</name>
</gene>
<dbReference type="GO" id="GO:0043565">
    <property type="term" value="F:sequence-specific DNA binding"/>
    <property type="evidence" value="ECO:0007669"/>
    <property type="project" value="InterPro"/>
</dbReference>
<dbReference type="SMART" id="SM00448">
    <property type="entry name" value="REC"/>
    <property type="match status" value="1"/>
</dbReference>
<evidence type="ECO:0000259" key="12">
    <source>
        <dbReference type="PROSITE" id="PS01124"/>
    </source>
</evidence>
<dbReference type="SUPFAM" id="SSF46689">
    <property type="entry name" value="Homeodomain-like"/>
    <property type="match status" value="1"/>
</dbReference>
<dbReference type="CDD" id="cd00082">
    <property type="entry name" value="HisKA"/>
    <property type="match status" value="1"/>
</dbReference>
<dbReference type="CDD" id="cd16922">
    <property type="entry name" value="HATPase_EvgS-ArcB-TorS-like"/>
    <property type="match status" value="1"/>
</dbReference>
<dbReference type="Gene3D" id="2.60.40.10">
    <property type="entry name" value="Immunoglobulins"/>
    <property type="match status" value="1"/>
</dbReference>
<dbReference type="Pfam" id="PF07494">
    <property type="entry name" value="Reg_prop"/>
    <property type="match status" value="4"/>
</dbReference>
<dbReference type="PROSITE" id="PS50110">
    <property type="entry name" value="RESPONSE_REGULATORY"/>
    <property type="match status" value="1"/>
</dbReference>
<evidence type="ECO:0000256" key="10">
    <source>
        <dbReference type="ARBA" id="ARBA00023163"/>
    </source>
</evidence>
<dbReference type="InterPro" id="IPR005467">
    <property type="entry name" value="His_kinase_dom"/>
</dbReference>
<dbReference type="InterPro" id="IPR001789">
    <property type="entry name" value="Sig_transdc_resp-reg_receiver"/>
</dbReference>
<evidence type="ECO:0000256" key="8">
    <source>
        <dbReference type="ARBA" id="ARBA00023012"/>
    </source>
</evidence>
<evidence type="ECO:0000256" key="7">
    <source>
        <dbReference type="ARBA" id="ARBA00022840"/>
    </source>
</evidence>
<dbReference type="InterPro" id="IPR011006">
    <property type="entry name" value="CheY-like_superfamily"/>
</dbReference>
<dbReference type="SUPFAM" id="SSF55874">
    <property type="entry name" value="ATPase domain of HSP90 chaperone/DNA topoisomerase II/histidine kinase"/>
    <property type="match status" value="1"/>
</dbReference>
<comment type="caution">
    <text evidence="15">The sequence shown here is derived from an EMBL/GenBank/DDBJ whole genome shotgun (WGS) entry which is preliminary data.</text>
</comment>
<dbReference type="InterPro" id="IPR003594">
    <property type="entry name" value="HATPase_dom"/>
</dbReference>
<dbReference type="InterPro" id="IPR004358">
    <property type="entry name" value="Sig_transdc_His_kin-like_C"/>
</dbReference>
<dbReference type="GO" id="GO:0003700">
    <property type="term" value="F:DNA-binding transcription factor activity"/>
    <property type="evidence" value="ECO:0007669"/>
    <property type="project" value="InterPro"/>
</dbReference>
<dbReference type="Pfam" id="PF00072">
    <property type="entry name" value="Response_reg"/>
    <property type="match status" value="1"/>
</dbReference>
<dbReference type="Gene3D" id="1.10.10.60">
    <property type="entry name" value="Homeodomain-like"/>
    <property type="match status" value="1"/>
</dbReference>
<dbReference type="EMBL" id="VLLI01000003">
    <property type="protein sequence ID" value="TWJ02349.1"/>
    <property type="molecule type" value="Genomic_DNA"/>
</dbReference>
<evidence type="ECO:0000256" key="6">
    <source>
        <dbReference type="ARBA" id="ARBA00022777"/>
    </source>
</evidence>
<keyword evidence="10" id="KW-0804">Transcription</keyword>
<dbReference type="CDD" id="cd17574">
    <property type="entry name" value="REC_OmpR"/>
    <property type="match status" value="1"/>
</dbReference>
<dbReference type="Pfam" id="PF02518">
    <property type="entry name" value="HATPase_c"/>
    <property type="match status" value="1"/>
</dbReference>
<keyword evidence="16" id="KW-1185">Reference proteome</keyword>
<keyword evidence="3 11" id="KW-0597">Phosphoprotein</keyword>
<evidence type="ECO:0000259" key="13">
    <source>
        <dbReference type="PROSITE" id="PS50109"/>
    </source>
</evidence>
<dbReference type="InterPro" id="IPR015943">
    <property type="entry name" value="WD40/YVTN_repeat-like_dom_sf"/>
</dbReference>
<dbReference type="FunFam" id="3.30.565.10:FF:000037">
    <property type="entry name" value="Hybrid sensor histidine kinase/response regulator"/>
    <property type="match status" value="1"/>
</dbReference>
<evidence type="ECO:0000259" key="14">
    <source>
        <dbReference type="PROSITE" id="PS50110"/>
    </source>
</evidence>
<dbReference type="Pfam" id="PF00512">
    <property type="entry name" value="HisKA"/>
    <property type="match status" value="1"/>
</dbReference>
<dbReference type="FunFam" id="2.60.40.10:FF:000791">
    <property type="entry name" value="Two-component system sensor histidine kinase/response regulator"/>
    <property type="match status" value="1"/>
</dbReference>
<keyword evidence="8" id="KW-0902">Two-component regulatory system</keyword>
<accession>A0A562U9W4</accession>
<dbReference type="EC" id="2.7.13.3" evidence="2"/>
<evidence type="ECO:0000256" key="9">
    <source>
        <dbReference type="ARBA" id="ARBA00023015"/>
    </source>
</evidence>
<evidence type="ECO:0000313" key="15">
    <source>
        <dbReference type="EMBL" id="TWJ02349.1"/>
    </source>
</evidence>
<dbReference type="SMART" id="SM00342">
    <property type="entry name" value="HTH_ARAC"/>
    <property type="match status" value="1"/>
</dbReference>